<organism evidence="1 2">
    <name type="scientific">Hermanssonia centrifuga</name>
    <dbReference type="NCBI Taxonomy" id="98765"/>
    <lineage>
        <taxon>Eukaryota</taxon>
        <taxon>Fungi</taxon>
        <taxon>Dikarya</taxon>
        <taxon>Basidiomycota</taxon>
        <taxon>Agaricomycotina</taxon>
        <taxon>Agaricomycetes</taxon>
        <taxon>Polyporales</taxon>
        <taxon>Meruliaceae</taxon>
        <taxon>Hermanssonia</taxon>
    </lineage>
</organism>
<accession>A0A2R6PJW2</accession>
<evidence type="ECO:0000313" key="1">
    <source>
        <dbReference type="EMBL" id="PSR92024.1"/>
    </source>
</evidence>
<dbReference type="EMBL" id="MLYV02000483">
    <property type="protein sequence ID" value="PSR92024.1"/>
    <property type="molecule type" value="Genomic_DNA"/>
</dbReference>
<evidence type="ECO:0000313" key="2">
    <source>
        <dbReference type="Proteomes" id="UP000186601"/>
    </source>
</evidence>
<protein>
    <submittedName>
        <fullName evidence="1">Uncharacterized protein</fullName>
    </submittedName>
</protein>
<gene>
    <name evidence="1" type="ORF">PHLCEN_2v4785</name>
</gene>
<proteinExistence type="predicted"/>
<comment type="caution">
    <text evidence="1">The sequence shown here is derived from an EMBL/GenBank/DDBJ whole genome shotgun (WGS) entry which is preliminary data.</text>
</comment>
<dbReference type="AlphaFoldDB" id="A0A2R6PJW2"/>
<reference evidence="1 2" key="1">
    <citation type="submission" date="2018-02" db="EMBL/GenBank/DDBJ databases">
        <title>Genome sequence of the basidiomycete white-rot fungus Phlebia centrifuga.</title>
        <authorList>
            <person name="Granchi Z."/>
            <person name="Peng M."/>
            <person name="de Vries R.P."/>
            <person name="Hilden K."/>
            <person name="Makela M.R."/>
            <person name="Grigoriev I."/>
            <person name="Riley R."/>
        </authorList>
    </citation>
    <scope>NUCLEOTIDE SEQUENCE [LARGE SCALE GENOMIC DNA]</scope>
    <source>
        <strain evidence="1 2">FBCC195</strain>
    </source>
</reference>
<keyword evidence="2" id="KW-1185">Reference proteome</keyword>
<sequence length="64" mass="7355">MQLREKRAVNVDVKQPLYTIEWVVQSSSPQYLLADGHKNAQGAKARRTGTSNNTRPVRRYLPLF</sequence>
<dbReference type="Proteomes" id="UP000186601">
    <property type="component" value="Unassembled WGS sequence"/>
</dbReference>
<name>A0A2R6PJW2_9APHY</name>